<protein>
    <submittedName>
        <fullName evidence="1">Uncharacterized protein</fullName>
    </submittedName>
</protein>
<evidence type="ECO:0000313" key="2">
    <source>
        <dbReference type="Proteomes" id="UP000476837"/>
    </source>
</evidence>
<reference evidence="1 2" key="1">
    <citation type="submission" date="2018-07" db="EMBL/GenBank/DDBJ databases">
        <title>Genome sequence of Roseomonas fauriae ATCC 49958.</title>
        <authorList>
            <person name="Sant'Anna F.H."/>
            <person name="Baldani J.I."/>
            <person name="Zilli J.E."/>
            <person name="Reis V.M."/>
            <person name="Hartmann A."/>
            <person name="Cruz L."/>
            <person name="de Souza E.M."/>
            <person name="de Oliveira Pedrosa F."/>
            <person name="Passaglia L.M.P."/>
        </authorList>
    </citation>
    <scope>NUCLEOTIDE SEQUENCE [LARGE SCALE GENOMIC DNA]</scope>
    <source>
        <strain evidence="1 2">ATCC 49958</strain>
    </source>
</reference>
<gene>
    <name evidence="1" type="ORF">DS837_15570</name>
</gene>
<dbReference type="Proteomes" id="UP000476837">
    <property type="component" value="Unassembled WGS sequence"/>
</dbReference>
<proteinExistence type="predicted"/>
<dbReference type="AlphaFoldDB" id="A0A6L3B2C3"/>
<evidence type="ECO:0000313" key="1">
    <source>
        <dbReference type="EMBL" id="KAA0684898.1"/>
    </source>
</evidence>
<dbReference type="EMBL" id="QOKV01000009">
    <property type="protein sequence ID" value="KAA0684898.1"/>
    <property type="molecule type" value="Genomic_DNA"/>
</dbReference>
<comment type="caution">
    <text evidence="1">The sequence shown here is derived from an EMBL/GenBank/DDBJ whole genome shotgun (WGS) entry which is preliminary data.</text>
</comment>
<accession>A0A6L3B2C3</accession>
<name>A0A6L3B2C3_AZOBR</name>
<organism evidence="1 2">
    <name type="scientific">Azospirillum brasilense</name>
    <dbReference type="NCBI Taxonomy" id="192"/>
    <lineage>
        <taxon>Bacteria</taxon>
        <taxon>Pseudomonadati</taxon>
        <taxon>Pseudomonadota</taxon>
        <taxon>Alphaproteobacteria</taxon>
        <taxon>Rhodospirillales</taxon>
        <taxon>Azospirillaceae</taxon>
        <taxon>Azospirillum</taxon>
    </lineage>
</organism>
<sequence>MPLTVDGTAQPETMIVADDPLTVTYQPADCQAPVMVELSLSGLDLRLRHNGCATVVVERNADLMPNAGWTVSSDFILTTTPATFPQPVTPLVDGPGKGYDIATVVAEPESPTLANWLSALLSEVVGTAAQPRISATLGFRFAQYSGTDSAGTARTVYAVQPVTVSRTVVLGDDDGADVSLDGCATALADAFTAWANAKTVPTATGEFLITLCLFSVGRTAGTALLQLPNRHLALGEVTV</sequence>